<reference evidence="1 2" key="1">
    <citation type="submission" date="2019-10" db="EMBL/GenBank/DDBJ databases">
        <title>Rubrobacter sp nov SCSIO 52090 isolated from a deep-sea sediment in the South China Sea.</title>
        <authorList>
            <person name="Chen R.W."/>
        </authorList>
    </citation>
    <scope>NUCLEOTIDE SEQUENCE [LARGE SCALE GENOMIC DNA]</scope>
    <source>
        <strain evidence="1 2">SCSIO 52909</strain>
    </source>
</reference>
<dbReference type="Proteomes" id="UP000501452">
    <property type="component" value="Chromosome"/>
</dbReference>
<evidence type="ECO:0000313" key="1">
    <source>
        <dbReference type="EMBL" id="QIN85082.1"/>
    </source>
</evidence>
<proteinExistence type="predicted"/>
<name>A0A6G8QF52_9ACTN</name>
<dbReference type="SUPFAM" id="SSF55486">
    <property type="entry name" value="Metalloproteases ('zincins'), catalytic domain"/>
    <property type="match status" value="1"/>
</dbReference>
<gene>
    <name evidence="1" type="ORF">GBA63_07705</name>
</gene>
<keyword evidence="2" id="KW-1185">Reference proteome</keyword>
<dbReference type="Gene3D" id="3.30.2010.20">
    <property type="match status" value="1"/>
</dbReference>
<sequence length="125" mass="14365">MRPVNRETVDFYELVEKALEGLPSELAELLDNVAIVVDDWPDLSSPLVGSEEDDTLYGLYEGVPLTERGSGYYGILPDKITIFRGPLERDFWRDELEEQIRITVVHEVAHHFGFDEERLEELGWG</sequence>
<evidence type="ECO:0000313" key="2">
    <source>
        <dbReference type="Proteomes" id="UP000501452"/>
    </source>
</evidence>
<dbReference type="AlphaFoldDB" id="A0A6G8QF52"/>
<organism evidence="1 2">
    <name type="scientific">Rubrobacter tropicus</name>
    <dbReference type="NCBI Taxonomy" id="2653851"/>
    <lineage>
        <taxon>Bacteria</taxon>
        <taxon>Bacillati</taxon>
        <taxon>Actinomycetota</taxon>
        <taxon>Rubrobacteria</taxon>
        <taxon>Rubrobacterales</taxon>
        <taxon>Rubrobacteraceae</taxon>
        <taxon>Rubrobacter</taxon>
    </lineage>
</organism>
<dbReference type="InterPro" id="IPR038555">
    <property type="entry name" value="Zincin_1_sf"/>
</dbReference>
<dbReference type="KEGG" id="rub:GBA63_07705"/>
<evidence type="ECO:0008006" key="3">
    <source>
        <dbReference type="Google" id="ProtNLM"/>
    </source>
</evidence>
<protein>
    <recommendedName>
        <fullName evidence="3">Metallopeptidase family protein</fullName>
    </recommendedName>
</protein>
<dbReference type="CDD" id="cd12952">
    <property type="entry name" value="MMP_ACEL2062"/>
    <property type="match status" value="1"/>
</dbReference>
<dbReference type="InterPro" id="IPR010428">
    <property type="entry name" value="Zincin_1"/>
</dbReference>
<dbReference type="Pfam" id="PF06262">
    <property type="entry name" value="Zincin_1"/>
    <property type="match status" value="1"/>
</dbReference>
<accession>A0A6G8QF52</accession>
<dbReference type="EMBL" id="CP045119">
    <property type="protein sequence ID" value="QIN85082.1"/>
    <property type="molecule type" value="Genomic_DNA"/>
</dbReference>